<dbReference type="InterPro" id="IPR024478">
    <property type="entry name" value="HlyB_4HB_MCP"/>
</dbReference>
<dbReference type="RefSeq" id="WP_024315538.1">
    <property type="nucleotide sequence ID" value="NZ_ATTO01000022.1"/>
</dbReference>
<evidence type="ECO:0000259" key="7">
    <source>
        <dbReference type="PROSITE" id="PS50885"/>
    </source>
</evidence>
<keyword evidence="4" id="KW-0807">Transducer</keyword>
<dbReference type="GO" id="GO:0006935">
    <property type="term" value="P:chemotaxis"/>
    <property type="evidence" value="ECO:0007669"/>
    <property type="project" value="UniProtKB-KW"/>
</dbReference>
<feature type="transmembrane region" description="Helical" evidence="5">
    <location>
        <begin position="12"/>
        <end position="31"/>
    </location>
</feature>
<dbReference type="PROSITE" id="PS50111">
    <property type="entry name" value="CHEMOTAXIS_TRANSDUC_2"/>
    <property type="match status" value="1"/>
</dbReference>
<dbReference type="CDD" id="cd19411">
    <property type="entry name" value="MCP2201-like_sensor"/>
    <property type="match status" value="1"/>
</dbReference>
<dbReference type="PANTHER" id="PTHR43531">
    <property type="entry name" value="PROTEIN ICFG"/>
    <property type="match status" value="1"/>
</dbReference>
<comment type="subcellular location">
    <subcellularLocation>
        <location evidence="1">Membrane</location>
    </subcellularLocation>
</comment>
<comment type="similarity">
    <text evidence="3">Belongs to the methyl-accepting chemotaxis (MCP) protein family.</text>
</comment>
<dbReference type="InterPro" id="IPR004090">
    <property type="entry name" value="Chemotax_Me-accpt_rcpt"/>
</dbReference>
<evidence type="ECO:0000256" key="1">
    <source>
        <dbReference type="ARBA" id="ARBA00004370"/>
    </source>
</evidence>
<dbReference type="AlphaFoldDB" id="W6S781"/>
<dbReference type="PANTHER" id="PTHR43531:SF11">
    <property type="entry name" value="METHYL-ACCEPTING CHEMOTAXIS PROTEIN 3"/>
    <property type="match status" value="1"/>
</dbReference>
<dbReference type="InterPro" id="IPR004089">
    <property type="entry name" value="MCPsignal_dom"/>
</dbReference>
<evidence type="ECO:0000313" key="9">
    <source>
        <dbReference type="Proteomes" id="UP000019443"/>
    </source>
</evidence>
<dbReference type="EMBL" id="HG916855">
    <property type="protein sequence ID" value="CDM62046.1"/>
    <property type="molecule type" value="Genomic_DNA"/>
</dbReference>
<dbReference type="GO" id="GO:0007165">
    <property type="term" value="P:signal transduction"/>
    <property type="evidence" value="ECO:0007669"/>
    <property type="project" value="UniProtKB-KW"/>
</dbReference>
<keyword evidence="9" id="KW-1185">Reference proteome</keyword>
<geneLocation type="plasmid" evidence="8 9">
    <name>pLPU83d</name>
</geneLocation>
<evidence type="ECO:0000256" key="2">
    <source>
        <dbReference type="ARBA" id="ARBA00022500"/>
    </source>
</evidence>
<dbReference type="Proteomes" id="UP000019443">
    <property type="component" value="Plasmid pLPU83d"/>
</dbReference>
<dbReference type="KEGG" id="rhl:LPU83_pLPU83d_0676"/>
<feature type="domain" description="Methyl-accepting transducer" evidence="6">
    <location>
        <begin position="355"/>
        <end position="584"/>
    </location>
</feature>
<proteinExistence type="inferred from homology"/>
<dbReference type="GO" id="GO:0004888">
    <property type="term" value="F:transmembrane signaling receptor activity"/>
    <property type="evidence" value="ECO:0007669"/>
    <property type="project" value="InterPro"/>
</dbReference>
<dbReference type="PATRIC" id="fig|348824.6.peg.6331"/>
<gene>
    <name evidence="8" type="ORF">LPU83_pLPU83d_0676</name>
</gene>
<sequence length="643" mass="68252">MTFRFGIGPRLYTAFGFLLLLMIGLTVFSISKMNFVDHDLVQINEVNSVKQRFAINFRGSVHDRAIAIRDVVLRDEPAARQTAIDLIAKLAATYAENEQKMNAMISVPGAASEPEKAIIAEIADVQSKTNPVVADIIARQMSNDPVQAKQMLIEQATPLFVNWLKAINKFIDYQENLNKSVGSGVSVVVAGFQTLALGSLGGAVLMAIAAAFLATRSITVPMAKLQIALRRMAEGNNESTSDIEARSDEVGDLAKAVGAVRQAVTSQAEARAAADARRTADENARLEATATEREALSAQTNDAVRQLGQALEEMAAGNLDIRLDNPFAVSLDMLRLNFNNSVEKLQSALKTISDNALSIDAGAREISEASNDLAKRTEQQAASIEQTAAALDEISTTVNGSTRRAEEAGNLVARTRTNAERSGEVVKRAVAAMSQIEGSSNEINNIISVIDDIAFQTNLLALNAGVEAARAGEAGKGFAVVAQEVRELAQRSANAAKEIKQLISNSGVQVRSGVTLVGETGTALTEIVGEVQEINRHVSSIVEAAKEQSTALKEINAAVNSLDQSTQKNAAMVEETSAASHKLADEAGSLTSQLSKFRFQGSAGAAQSAYAPKAPQRNAPAAMARKVATAFAGGAAAEDWREF</sequence>
<evidence type="ECO:0000256" key="5">
    <source>
        <dbReference type="SAM" id="Phobius"/>
    </source>
</evidence>
<reference evidence="8" key="1">
    <citation type="submission" date="2013-11" db="EMBL/GenBank/DDBJ databases">
        <title>Draft genome sequence of the broad-host-range Rhizobium sp. LPU83 strain, a member of the low-genetic diversity Oregon-like Rhizobium sp. group.</title>
        <authorList>
            <person name="Wibberg D."/>
            <person name="Puehler A."/>
            <person name="Schlueter A."/>
        </authorList>
    </citation>
    <scope>NUCLEOTIDE SEQUENCE [LARGE SCALE GENOMIC DNA]</scope>
    <source>
        <strain evidence="8">LPU83</strain>
        <plasmid evidence="8">pLPU83d</plasmid>
    </source>
</reference>
<dbReference type="FunFam" id="1.10.287.950:FF:000001">
    <property type="entry name" value="Methyl-accepting chemotaxis sensory transducer"/>
    <property type="match status" value="1"/>
</dbReference>
<keyword evidence="8" id="KW-0614">Plasmid</keyword>
<name>W6S781_9HYPH</name>
<dbReference type="PRINTS" id="PR00260">
    <property type="entry name" value="CHEMTRNSDUCR"/>
</dbReference>
<dbReference type="CDD" id="cd11386">
    <property type="entry name" value="MCP_signal"/>
    <property type="match status" value="1"/>
</dbReference>
<accession>W6S781</accession>
<dbReference type="HOGENOM" id="CLU_000445_107_16_5"/>
<evidence type="ECO:0000256" key="4">
    <source>
        <dbReference type="PROSITE-ProRule" id="PRU00284"/>
    </source>
</evidence>
<dbReference type="CDD" id="cd06225">
    <property type="entry name" value="HAMP"/>
    <property type="match status" value="1"/>
</dbReference>
<feature type="domain" description="HAMP" evidence="7">
    <location>
        <begin position="298"/>
        <end position="350"/>
    </location>
</feature>
<keyword evidence="5" id="KW-0812">Transmembrane</keyword>
<dbReference type="GO" id="GO:0016020">
    <property type="term" value="C:membrane"/>
    <property type="evidence" value="ECO:0007669"/>
    <property type="project" value="UniProtKB-SubCell"/>
</dbReference>
<dbReference type="Pfam" id="PF00015">
    <property type="entry name" value="MCPsignal"/>
    <property type="match status" value="1"/>
</dbReference>
<dbReference type="Gene3D" id="1.10.287.950">
    <property type="entry name" value="Methyl-accepting chemotaxis protein"/>
    <property type="match status" value="1"/>
</dbReference>
<evidence type="ECO:0000259" key="6">
    <source>
        <dbReference type="PROSITE" id="PS50111"/>
    </source>
</evidence>
<dbReference type="SUPFAM" id="SSF58104">
    <property type="entry name" value="Methyl-accepting chemotaxis protein (MCP) signaling domain"/>
    <property type="match status" value="1"/>
</dbReference>
<feature type="domain" description="HAMP" evidence="7">
    <location>
        <begin position="216"/>
        <end position="269"/>
    </location>
</feature>
<keyword evidence="5" id="KW-0472">Membrane</keyword>
<dbReference type="InterPro" id="IPR047347">
    <property type="entry name" value="YvaQ-like_sensor"/>
</dbReference>
<dbReference type="Pfam" id="PF12729">
    <property type="entry name" value="4HB_MCP_1"/>
    <property type="match status" value="1"/>
</dbReference>
<dbReference type="Gene3D" id="6.10.340.10">
    <property type="match status" value="1"/>
</dbReference>
<evidence type="ECO:0000313" key="8">
    <source>
        <dbReference type="EMBL" id="CDM62046.1"/>
    </source>
</evidence>
<evidence type="ECO:0000256" key="3">
    <source>
        <dbReference type="ARBA" id="ARBA00029447"/>
    </source>
</evidence>
<dbReference type="PROSITE" id="PS50885">
    <property type="entry name" value="HAMP"/>
    <property type="match status" value="2"/>
</dbReference>
<dbReference type="InterPro" id="IPR051310">
    <property type="entry name" value="MCP_chemotaxis"/>
</dbReference>
<keyword evidence="5" id="KW-1133">Transmembrane helix</keyword>
<dbReference type="SMART" id="SM00304">
    <property type="entry name" value="HAMP"/>
    <property type="match status" value="2"/>
</dbReference>
<dbReference type="SMART" id="SM00283">
    <property type="entry name" value="MA"/>
    <property type="match status" value="1"/>
</dbReference>
<keyword evidence="2" id="KW-0145">Chemotaxis</keyword>
<organism evidence="8 9">
    <name type="scientific">Rhizobium favelukesii</name>
    <dbReference type="NCBI Taxonomy" id="348824"/>
    <lineage>
        <taxon>Bacteria</taxon>
        <taxon>Pseudomonadati</taxon>
        <taxon>Pseudomonadota</taxon>
        <taxon>Alphaproteobacteria</taxon>
        <taxon>Hyphomicrobiales</taxon>
        <taxon>Rhizobiaceae</taxon>
        <taxon>Rhizobium/Agrobacterium group</taxon>
        <taxon>Rhizobium</taxon>
    </lineage>
</organism>
<protein>
    <submittedName>
        <fullName evidence="8">Methyl-accepting chemotaxis protein</fullName>
    </submittedName>
</protein>
<dbReference type="Pfam" id="PF00672">
    <property type="entry name" value="HAMP"/>
    <property type="match status" value="2"/>
</dbReference>
<dbReference type="SUPFAM" id="SSF158472">
    <property type="entry name" value="HAMP domain-like"/>
    <property type="match status" value="1"/>
</dbReference>
<dbReference type="InterPro" id="IPR003660">
    <property type="entry name" value="HAMP_dom"/>
</dbReference>